<evidence type="ECO:0000259" key="7">
    <source>
        <dbReference type="Pfam" id="PF07992"/>
    </source>
</evidence>
<dbReference type="PRINTS" id="PR00469">
    <property type="entry name" value="PNDRDTASEII"/>
</dbReference>
<dbReference type="Gene3D" id="3.50.50.60">
    <property type="entry name" value="FAD/NAD(P)-binding domain"/>
    <property type="match status" value="2"/>
</dbReference>
<dbReference type="PROSITE" id="PS00573">
    <property type="entry name" value="PYRIDINE_REDOX_2"/>
    <property type="match status" value="1"/>
</dbReference>
<comment type="caution">
    <text evidence="8">The sequence shown here is derived from an EMBL/GenBank/DDBJ whole genome shotgun (WGS) entry which is preliminary data.</text>
</comment>
<keyword evidence="1" id="KW-0285">Flavoprotein</keyword>
<protein>
    <submittedName>
        <fullName evidence="8">FAD-dependent oxidoreductase</fullName>
    </submittedName>
</protein>
<sequence length="304" mass="32629">MKEYDIIVIGAGTAGMTAAIYALRGGKKTLILERENIGGQIALSPKVQNIPSIDEISGGEFADRLFSQITKLGVDFELEDCLKIEKEGDIFTVTTDYNSYTAKAVILASGVKHRKLNVPGEEKFLGKGVYYCALCDGALYTGQEVTLVGDGNTALQYALMLSDIASKLTVVTMFDKFFGEKALEGALRAKDNVEIITDHVACEILGGDKFEGVRFKETSGNQTFDLQTAALFVAIGQVADDALYKDLVETDAQGFVITDDMMRTSVPGLYAAGDLRVKNVRQLTTAAADGAVAATDALSYIAKI</sequence>
<evidence type="ECO:0000256" key="2">
    <source>
        <dbReference type="ARBA" id="ARBA00022827"/>
    </source>
</evidence>
<keyword evidence="6" id="KW-1133">Transmembrane helix</keyword>
<organism evidence="8 9">
    <name type="scientific">Candidatus Stercoripulliclostridium merdigallinarum</name>
    <dbReference type="NCBI Taxonomy" id="2840951"/>
    <lineage>
        <taxon>Bacteria</taxon>
        <taxon>Bacillati</taxon>
        <taxon>Bacillota</taxon>
        <taxon>Clostridia</taxon>
        <taxon>Eubacteriales</taxon>
        <taxon>Candidatus Stercoripulliclostridium</taxon>
    </lineage>
</organism>
<reference evidence="8" key="2">
    <citation type="journal article" date="2021" name="PeerJ">
        <title>Extensive microbial diversity within the chicken gut microbiome revealed by metagenomics and culture.</title>
        <authorList>
            <person name="Gilroy R."/>
            <person name="Ravi A."/>
            <person name="Getino M."/>
            <person name="Pursley I."/>
            <person name="Horton D.L."/>
            <person name="Alikhan N.F."/>
            <person name="Baker D."/>
            <person name="Gharbi K."/>
            <person name="Hall N."/>
            <person name="Watson M."/>
            <person name="Adriaenssens E.M."/>
            <person name="Foster-Nyarko E."/>
            <person name="Jarju S."/>
            <person name="Secka A."/>
            <person name="Antonio M."/>
            <person name="Oren A."/>
            <person name="Chaudhuri R.R."/>
            <person name="La Ragione R."/>
            <person name="Hildebrand F."/>
            <person name="Pallen M.J."/>
        </authorList>
    </citation>
    <scope>NUCLEOTIDE SEQUENCE</scope>
    <source>
        <strain evidence="8">18911</strain>
    </source>
</reference>
<dbReference type="InterPro" id="IPR050097">
    <property type="entry name" value="Ferredoxin-NADP_redctase_2"/>
</dbReference>
<evidence type="ECO:0000313" key="9">
    <source>
        <dbReference type="Proteomes" id="UP000824094"/>
    </source>
</evidence>
<feature type="transmembrane region" description="Helical" evidence="6">
    <location>
        <begin position="6"/>
        <end position="24"/>
    </location>
</feature>
<evidence type="ECO:0000256" key="5">
    <source>
        <dbReference type="ARBA" id="ARBA00023284"/>
    </source>
</evidence>
<dbReference type="EMBL" id="DVNF01000176">
    <property type="protein sequence ID" value="HIU60944.1"/>
    <property type="molecule type" value="Genomic_DNA"/>
</dbReference>
<dbReference type="AlphaFoldDB" id="A0A9D1MJ22"/>
<evidence type="ECO:0000256" key="6">
    <source>
        <dbReference type="SAM" id="Phobius"/>
    </source>
</evidence>
<keyword evidence="5" id="KW-0676">Redox-active center</keyword>
<keyword evidence="3" id="KW-0560">Oxidoreductase</keyword>
<keyword evidence="6" id="KW-0812">Transmembrane</keyword>
<keyword evidence="6" id="KW-0472">Membrane</keyword>
<dbReference type="PANTHER" id="PTHR48105">
    <property type="entry name" value="THIOREDOXIN REDUCTASE 1-RELATED-RELATED"/>
    <property type="match status" value="1"/>
</dbReference>
<proteinExistence type="predicted"/>
<keyword evidence="2" id="KW-0274">FAD</keyword>
<dbReference type="InterPro" id="IPR008255">
    <property type="entry name" value="Pyr_nucl-diS_OxRdtase_2_AS"/>
</dbReference>
<dbReference type="InterPro" id="IPR036188">
    <property type="entry name" value="FAD/NAD-bd_sf"/>
</dbReference>
<accession>A0A9D1MJ22</accession>
<evidence type="ECO:0000313" key="8">
    <source>
        <dbReference type="EMBL" id="HIU60944.1"/>
    </source>
</evidence>
<dbReference type="PRINTS" id="PR00368">
    <property type="entry name" value="FADPNR"/>
</dbReference>
<feature type="domain" description="FAD/NAD(P)-binding" evidence="7">
    <location>
        <begin position="4"/>
        <end position="290"/>
    </location>
</feature>
<evidence type="ECO:0000256" key="4">
    <source>
        <dbReference type="ARBA" id="ARBA00023157"/>
    </source>
</evidence>
<name>A0A9D1MJ22_9FIRM</name>
<gene>
    <name evidence="8" type="ORF">IAB05_06095</name>
</gene>
<dbReference type="GO" id="GO:0016668">
    <property type="term" value="F:oxidoreductase activity, acting on a sulfur group of donors, NAD(P) as acceptor"/>
    <property type="evidence" value="ECO:0007669"/>
    <property type="project" value="UniProtKB-ARBA"/>
</dbReference>
<evidence type="ECO:0000256" key="1">
    <source>
        <dbReference type="ARBA" id="ARBA00022630"/>
    </source>
</evidence>
<dbReference type="Pfam" id="PF07992">
    <property type="entry name" value="Pyr_redox_2"/>
    <property type="match status" value="1"/>
</dbReference>
<dbReference type="Proteomes" id="UP000824094">
    <property type="component" value="Unassembled WGS sequence"/>
</dbReference>
<keyword evidence="4" id="KW-1015">Disulfide bond</keyword>
<dbReference type="SUPFAM" id="SSF51905">
    <property type="entry name" value="FAD/NAD(P)-binding domain"/>
    <property type="match status" value="1"/>
</dbReference>
<reference evidence="8" key="1">
    <citation type="submission" date="2020-10" db="EMBL/GenBank/DDBJ databases">
        <authorList>
            <person name="Gilroy R."/>
        </authorList>
    </citation>
    <scope>NUCLEOTIDE SEQUENCE</scope>
    <source>
        <strain evidence="8">18911</strain>
    </source>
</reference>
<dbReference type="InterPro" id="IPR023753">
    <property type="entry name" value="FAD/NAD-binding_dom"/>
</dbReference>
<evidence type="ECO:0000256" key="3">
    <source>
        <dbReference type="ARBA" id="ARBA00023002"/>
    </source>
</evidence>